<dbReference type="AlphaFoldDB" id="A0A1T4MAH0"/>
<accession>A0A1T4MAH0</accession>
<keyword evidence="4" id="KW-1185">Reference proteome</keyword>
<evidence type="ECO:0000313" key="3">
    <source>
        <dbReference type="EMBL" id="SJZ64003.1"/>
    </source>
</evidence>
<dbReference type="Proteomes" id="UP000190657">
    <property type="component" value="Unassembled WGS sequence"/>
</dbReference>
<dbReference type="EMBL" id="FUWW01000012">
    <property type="protein sequence ID" value="SJZ64003.1"/>
    <property type="molecule type" value="Genomic_DNA"/>
</dbReference>
<feature type="domain" description="Restriction endonuclease type IV Mrr" evidence="1">
    <location>
        <begin position="155"/>
        <end position="276"/>
    </location>
</feature>
<reference evidence="3 4" key="1">
    <citation type="submission" date="2017-02" db="EMBL/GenBank/DDBJ databases">
        <authorList>
            <person name="Peterson S.W."/>
        </authorList>
    </citation>
    <scope>NUCLEOTIDE SEQUENCE [LARGE SCALE GENOMIC DNA]</scope>
    <source>
        <strain evidence="3 4">ATCC 51222</strain>
    </source>
</reference>
<dbReference type="OrthoDB" id="9803736at2"/>
<evidence type="ECO:0000313" key="4">
    <source>
        <dbReference type="Proteomes" id="UP000190657"/>
    </source>
</evidence>
<dbReference type="InterPro" id="IPR007560">
    <property type="entry name" value="Restrct_endonuc_IV_Mrr"/>
</dbReference>
<dbReference type="InterPro" id="IPR011335">
    <property type="entry name" value="Restrct_endonuc-II-like"/>
</dbReference>
<gene>
    <name evidence="3" type="ORF">SAMN02745114_01197</name>
</gene>
<dbReference type="RefSeq" id="WP_078768674.1">
    <property type="nucleotide sequence ID" value="NZ_FUWW01000012.1"/>
</dbReference>
<dbReference type="InterPro" id="IPR011856">
    <property type="entry name" value="tRNA_endonuc-like_dom_sf"/>
</dbReference>
<evidence type="ECO:0000259" key="2">
    <source>
        <dbReference type="Pfam" id="PF14338"/>
    </source>
</evidence>
<dbReference type="GO" id="GO:0009307">
    <property type="term" value="P:DNA restriction-modification system"/>
    <property type="evidence" value="ECO:0007669"/>
    <property type="project" value="InterPro"/>
</dbReference>
<dbReference type="Gene3D" id="3.40.1350.10">
    <property type="match status" value="1"/>
</dbReference>
<sequence length="303" mass="33769">MAVPKFFEFFEAFLKAVSDGELHSAKDVRNNIANSMKLTEEDLAEMLPSGSQRTFDNRVAWARTYLDKAGLIETPMRGKYHITEEGIRALTSNEKIDLAYLEKSEKFKDFHNVTTQNTSIEIQDEKNETPLEILESAHKQYLSALASQLMDEVMKLTPVEFERLVVKLLLKMGYGSGIEGAGMVTQASNDGGIDGIIKEDQLGFSHIYIQAKQWSLEQTVGKPEIQKFVGALQGQQAQKGLFITTARFSSGAIQYANNLLGVKVVLVDGSALTKLMIKHSVGVSLEQTYEVKKIDSDFFAEEL</sequence>
<feature type="domain" description="Restriction system protein Mrr-like N-terminal" evidence="2">
    <location>
        <begin position="8"/>
        <end position="91"/>
    </location>
</feature>
<dbReference type="InterPro" id="IPR025745">
    <property type="entry name" value="Mrr-like_N_dom"/>
</dbReference>
<dbReference type="Pfam" id="PF04471">
    <property type="entry name" value="Mrr_cat"/>
    <property type="match status" value="1"/>
</dbReference>
<dbReference type="PANTHER" id="PTHR30015">
    <property type="entry name" value="MRR RESTRICTION SYSTEM PROTEIN"/>
    <property type="match status" value="1"/>
</dbReference>
<dbReference type="GO" id="GO:0015666">
    <property type="term" value="F:restriction endodeoxyribonuclease activity"/>
    <property type="evidence" value="ECO:0007669"/>
    <property type="project" value="TreeGrafter"/>
</dbReference>
<dbReference type="PANTHER" id="PTHR30015:SF7">
    <property type="entry name" value="TYPE IV METHYL-DIRECTED RESTRICTION ENZYME ECOKMRR"/>
    <property type="match status" value="1"/>
</dbReference>
<proteinExistence type="predicted"/>
<evidence type="ECO:0000259" key="1">
    <source>
        <dbReference type="Pfam" id="PF04471"/>
    </source>
</evidence>
<dbReference type="InterPro" id="IPR052906">
    <property type="entry name" value="Type_IV_Methyl-Rstrct_Enzyme"/>
</dbReference>
<dbReference type="Pfam" id="PF14338">
    <property type="entry name" value="Mrr_N"/>
    <property type="match status" value="1"/>
</dbReference>
<name>A0A1T4MAH0_9FIRM</name>
<organism evidence="3 4">
    <name type="scientific">Eubacterium coprostanoligenes</name>
    <dbReference type="NCBI Taxonomy" id="290054"/>
    <lineage>
        <taxon>Bacteria</taxon>
        <taxon>Bacillati</taxon>
        <taxon>Bacillota</taxon>
        <taxon>Clostridia</taxon>
        <taxon>Eubacteriales</taxon>
        <taxon>Eubacteriaceae</taxon>
        <taxon>Eubacterium</taxon>
    </lineage>
</organism>
<dbReference type="SUPFAM" id="SSF52980">
    <property type="entry name" value="Restriction endonuclease-like"/>
    <property type="match status" value="1"/>
</dbReference>
<protein>
    <submittedName>
        <fullName evidence="3">Restriction system protein</fullName>
    </submittedName>
</protein>
<dbReference type="GO" id="GO:0003677">
    <property type="term" value="F:DNA binding"/>
    <property type="evidence" value="ECO:0007669"/>
    <property type="project" value="InterPro"/>
</dbReference>